<proteinExistence type="predicted"/>
<reference evidence="2" key="1">
    <citation type="journal article" date="2019" name="Int. J. Syst. Evol. Microbiol.">
        <title>The Global Catalogue of Microorganisms (GCM) 10K type strain sequencing project: providing services to taxonomists for standard genome sequencing and annotation.</title>
        <authorList>
            <consortium name="The Broad Institute Genomics Platform"/>
            <consortium name="The Broad Institute Genome Sequencing Center for Infectious Disease"/>
            <person name="Wu L."/>
            <person name="Ma J."/>
        </authorList>
    </citation>
    <scope>NUCLEOTIDE SEQUENCE [LARGE SCALE GENOMIC DNA]</scope>
    <source>
        <strain evidence="2">JCM 12662</strain>
    </source>
</reference>
<name>A0ABP3GTI3_9LACT</name>
<protein>
    <submittedName>
        <fullName evidence="1">Uncharacterized protein</fullName>
    </submittedName>
</protein>
<dbReference type="EMBL" id="BAAACW010000020">
    <property type="protein sequence ID" value="GAA0353607.1"/>
    <property type="molecule type" value="Genomic_DNA"/>
</dbReference>
<organism evidence="1 2">
    <name type="scientific">Alkalibacterium iburiense</name>
    <dbReference type="NCBI Taxonomy" id="290589"/>
    <lineage>
        <taxon>Bacteria</taxon>
        <taxon>Bacillati</taxon>
        <taxon>Bacillota</taxon>
        <taxon>Bacilli</taxon>
        <taxon>Lactobacillales</taxon>
        <taxon>Carnobacteriaceae</taxon>
        <taxon>Alkalibacterium</taxon>
    </lineage>
</organism>
<evidence type="ECO:0000313" key="2">
    <source>
        <dbReference type="Proteomes" id="UP001501166"/>
    </source>
</evidence>
<dbReference type="RefSeq" id="WP_343753350.1">
    <property type="nucleotide sequence ID" value="NZ_BAAACW010000020.1"/>
</dbReference>
<gene>
    <name evidence="1" type="ORF">GCM10008932_03340</name>
</gene>
<comment type="caution">
    <text evidence="1">The sequence shown here is derived from an EMBL/GenBank/DDBJ whole genome shotgun (WGS) entry which is preliminary data.</text>
</comment>
<accession>A0ABP3GTI3</accession>
<keyword evidence="2" id="KW-1185">Reference proteome</keyword>
<evidence type="ECO:0000313" key="1">
    <source>
        <dbReference type="EMBL" id="GAA0353607.1"/>
    </source>
</evidence>
<sequence length="188" mass="21747">MTDLTTILEKNPWAKEYLFLDPDLIEGDIIFEANLTKFTVFVQAMNETIENKETECAYYHLPEHPAIFELLAVFKVMLQYETATNEQRDLFFQSLSTFLDEETRKGRSLDSVFEDKDAIALSRLYQVTDEEWAKKYMTWILADLGAISLTSGPDVFGANESAYTTLNFLKEASHGKWRPQMHFTKDSD</sequence>
<dbReference type="Proteomes" id="UP001501166">
    <property type="component" value="Unassembled WGS sequence"/>
</dbReference>